<evidence type="ECO:0000313" key="7">
    <source>
        <dbReference type="Proteomes" id="UP000663193"/>
    </source>
</evidence>
<dbReference type="InterPro" id="IPR016024">
    <property type="entry name" value="ARM-type_fold"/>
</dbReference>
<dbReference type="Pfam" id="PF26523">
    <property type="entry name" value="Trm732_C"/>
    <property type="match status" value="1"/>
</dbReference>
<keyword evidence="2" id="KW-0819">tRNA processing</keyword>
<evidence type="ECO:0000256" key="1">
    <source>
        <dbReference type="ARBA" id="ARBA00010409"/>
    </source>
</evidence>
<dbReference type="Pfam" id="PF25151">
    <property type="entry name" value="TPR_Trm732_C"/>
    <property type="match status" value="1"/>
</dbReference>
<feature type="domain" description="tRNA (32-2'-O)-methyltransferase regulator THADA-like TPR repeats region" evidence="4">
    <location>
        <begin position="316"/>
        <end position="563"/>
    </location>
</feature>
<dbReference type="InterPro" id="IPR051954">
    <property type="entry name" value="tRNA_methyltransferase_THADA"/>
</dbReference>
<name>A0A7U2FEK1_PHANO</name>
<protein>
    <recommendedName>
        <fullName evidence="8">DUF2428 domain-containing protein</fullName>
    </recommendedName>
</protein>
<sequence>MTSHVSELGIPTTEKTLRDLAKNVSKFLPLFAEIDPAIGVKELHELVGPIIETADLPELSPGHRAAASNALCAIIECCQASSSEHARKEIIGDSIWVRVFDIYLQRSENAKGKSMRQILLVLTSVITKDESPRALELRRQATTTFLDIICGRQDRLKVKPALQGLAHFLLRDVVSISQLLELHQRLLARLTEASIPASLQALFSAFLAWIVHHDTSLSAGHLIKNFLIQARKSLDYLSTTQNDTLSPLWIEPVVSTLQEWPDRMQEFKTHVFPYCFLPNVQEYLRFLSYLHFSVHVHSSGAIPGDLRLYEDNRHGMEESDEFKILIAAIEAGKELSLIRDTDSRICNIIKVHDGAIHIPDNIFGTWMSHPDPEVRLAGMFLSIHSTSITRPMTSGTLKFLKRNLVHLHTDTDAYFRRDVNGYTQKLFDRLRASTATLAKVATNSNTSCSQRLPIPRPCYRYDVSSSRALQQDLLLETLAFIVWYIRFLQWELRPTASYQRRITALQSLTIVLRSGIDPGVPTSHLSKSAQGQLNWAHGVQIANPTLTRVLMDLILDPFDDIRNSAVSVLQLCLLAQPIAGQDVVLGTIHRFLERAESMQLRTGRADQADGVARAYSLLYLLLDNYPGPKNPTNFSSSLDLFVHLKQTLRGTLVFAAQNLTEAVNGKPVHGTFAALRYIIDQESFYNLMSKAPMGDFDQWKQAHDELLESVADFWNSVQHILCADAPEGLVPDEMEEEASLDTKEILSYSWRGVKEASVLLRVMIAKAPIGDDERALISPALFERLGQLCFTQLLGLRHRGAFSTVSQTFAAFCRRCVSSNIPALRALPETWYQETLLSIQDKAGAITRRSAGIPALMASITAADSNKLFPRAMSDLISEASTEAQSTNIEESRLPQVHALNCIKEFFTTSRLNVASEAYMGQGLELAAKTLNSNIWPIRNCSLMLFKALIERLLGSSEAQDWKELERARTSRFSYDDYPSLVAILTDLLNPEGPLKQSIESAPASGSPLDLHGGEGVFPALQILRQARPPETHLDAIVASVERLLASPHWHLRDMAARTVVSLRPVHQLYDATFALLSKRTESHNVRHGTLLAVKYMVRKLLQSPDALNQEDFSHLMQKLGQPPEEWYISSHCPFTRAAFLDVVSLCGMALARRPDSILVLPAWESLTSAASMGPQYNLGVSAAAGDDLLRQSLAQTFFIDRTILRENSLAVMTSEDYQGMDAALVLLANKDQDTCCMVLETLDQILKLQPTNGITIPLDLVLAHVYSVLLSARDAEVISKAQDVLANSLTIGTYKTSFFALVSEDQVLLTLTKLEHQCLYGPPSNTQSGLHLLGFFLDHAYANYPSQRPSILKAIARYIRILRMTITDTNPFDMRLAAAQSLSALSSIWHADGPLILALSLILHTLLNDDDDDEIRTLAARTTSTLLHSQSHPNTNHTVPLLSSHHLAAFLAQKFATSLTLVREISRRLIDPSIPFAQELDSARTENTALFVQEKQNLYLDPALDYVLYSRILMHSNVPASTYRQIQTYTLAALALLTQTARQEKDGALGWSSKPDVFALVVRVICAAEVVLGAEVMVGLRRFADALEAGEGHGLLVERVEGVLERGVVRMLGDVGSSLRRIGEL</sequence>
<reference evidence="7" key="1">
    <citation type="journal article" date="2021" name="BMC Genomics">
        <title>Chromosome-level genome assembly and manually-curated proteome of model necrotroph Parastagonospora nodorum Sn15 reveals a genome-wide trove of candidate effector homologs, and redundancy of virulence-related functions within an accessory chromosome.</title>
        <authorList>
            <person name="Bertazzoni S."/>
            <person name="Jones D.A.B."/>
            <person name="Phan H.T."/>
            <person name="Tan K.-C."/>
            <person name="Hane J.K."/>
        </authorList>
    </citation>
    <scope>NUCLEOTIDE SEQUENCE [LARGE SCALE GENOMIC DNA]</scope>
    <source>
        <strain evidence="7">SN15 / ATCC MYA-4574 / FGSC 10173)</strain>
    </source>
</reference>
<dbReference type="OrthoDB" id="73997at2759"/>
<evidence type="ECO:0000259" key="3">
    <source>
        <dbReference type="Pfam" id="PF10350"/>
    </source>
</evidence>
<keyword evidence="7" id="KW-1185">Reference proteome</keyword>
<comment type="similarity">
    <text evidence="1">Belongs to the THADA family.</text>
</comment>
<accession>A0A7U2FEK1</accession>
<feature type="domain" description="DUF2428" evidence="3">
    <location>
        <begin position="702"/>
        <end position="936"/>
    </location>
</feature>
<dbReference type="Pfam" id="PF10350">
    <property type="entry name" value="DUF2428"/>
    <property type="match status" value="1"/>
</dbReference>
<evidence type="ECO:0000259" key="4">
    <source>
        <dbReference type="Pfam" id="PF25150"/>
    </source>
</evidence>
<gene>
    <name evidence="6" type="ORF">JI435_137100</name>
</gene>
<evidence type="ECO:0000313" key="6">
    <source>
        <dbReference type="EMBL" id="QRD03840.1"/>
    </source>
</evidence>
<proteinExistence type="inferred from homology"/>
<evidence type="ECO:0008006" key="8">
    <source>
        <dbReference type="Google" id="ProtNLM"/>
    </source>
</evidence>
<organism evidence="6 7">
    <name type="scientific">Phaeosphaeria nodorum (strain SN15 / ATCC MYA-4574 / FGSC 10173)</name>
    <name type="common">Glume blotch fungus</name>
    <name type="synonym">Parastagonospora nodorum</name>
    <dbReference type="NCBI Taxonomy" id="321614"/>
    <lineage>
        <taxon>Eukaryota</taxon>
        <taxon>Fungi</taxon>
        <taxon>Dikarya</taxon>
        <taxon>Ascomycota</taxon>
        <taxon>Pezizomycotina</taxon>
        <taxon>Dothideomycetes</taxon>
        <taxon>Pleosporomycetidae</taxon>
        <taxon>Pleosporales</taxon>
        <taxon>Pleosporineae</taxon>
        <taxon>Phaeosphaeriaceae</taxon>
        <taxon>Parastagonospora</taxon>
    </lineage>
</organism>
<dbReference type="InterPro" id="IPR056843">
    <property type="entry name" value="THADA-like_TPR"/>
</dbReference>
<dbReference type="OMA" id="LIMDPFD"/>
<dbReference type="Proteomes" id="UP000663193">
    <property type="component" value="Chromosome 16"/>
</dbReference>
<dbReference type="Pfam" id="PF25150">
    <property type="entry name" value="TPR_Trm732"/>
    <property type="match status" value="1"/>
</dbReference>
<evidence type="ECO:0000256" key="2">
    <source>
        <dbReference type="ARBA" id="ARBA00022694"/>
    </source>
</evidence>
<dbReference type="InterPro" id="IPR056842">
    <property type="entry name" value="THADA-like_TPR_C"/>
</dbReference>
<dbReference type="EMBL" id="CP069038">
    <property type="protein sequence ID" value="QRD03840.1"/>
    <property type="molecule type" value="Genomic_DNA"/>
</dbReference>
<evidence type="ECO:0000259" key="5">
    <source>
        <dbReference type="Pfam" id="PF25151"/>
    </source>
</evidence>
<dbReference type="InterPro" id="IPR019442">
    <property type="entry name" value="THADA/TRM732_DUF2428"/>
</dbReference>
<dbReference type="PANTHER" id="PTHR14387">
    <property type="entry name" value="THADA/DEATH RECEPTOR INTERACTING PROTEIN"/>
    <property type="match status" value="1"/>
</dbReference>
<dbReference type="PANTHER" id="PTHR14387:SF0">
    <property type="entry name" value="DUF2428 DOMAIN-CONTAINING PROTEIN"/>
    <property type="match status" value="1"/>
</dbReference>
<dbReference type="GO" id="GO:0008033">
    <property type="term" value="P:tRNA processing"/>
    <property type="evidence" value="ECO:0007669"/>
    <property type="project" value="UniProtKB-KW"/>
</dbReference>
<dbReference type="VEuPathDB" id="FungiDB:JI435_137100"/>
<dbReference type="SUPFAM" id="SSF48371">
    <property type="entry name" value="ARM repeat"/>
    <property type="match status" value="1"/>
</dbReference>
<feature type="domain" description="tRNA (32-2'-O)-methyltransferase regulator THADA-like C-terminal TPR repeats region" evidence="5">
    <location>
        <begin position="939"/>
        <end position="1097"/>
    </location>
</feature>